<evidence type="ECO:0000313" key="2">
    <source>
        <dbReference type="EMBL" id="KAK9720117.1"/>
    </source>
</evidence>
<dbReference type="SUPFAM" id="SSF50978">
    <property type="entry name" value="WD40 repeat-like"/>
    <property type="match status" value="1"/>
</dbReference>
<dbReference type="Pfam" id="PF15907">
    <property type="entry name" value="Itfg2"/>
    <property type="match status" value="1"/>
</dbReference>
<dbReference type="PANTHER" id="PTHR16317:SF1">
    <property type="entry name" value="KICSTOR COMPLEX PROTEIN ITFG2"/>
    <property type="match status" value="1"/>
</dbReference>
<feature type="compositionally biased region" description="Polar residues" evidence="1">
    <location>
        <begin position="141"/>
        <end position="156"/>
    </location>
</feature>
<evidence type="ECO:0000313" key="3">
    <source>
        <dbReference type="Proteomes" id="UP001458880"/>
    </source>
</evidence>
<organism evidence="2 3">
    <name type="scientific">Popillia japonica</name>
    <name type="common">Japanese beetle</name>
    <dbReference type="NCBI Taxonomy" id="7064"/>
    <lineage>
        <taxon>Eukaryota</taxon>
        <taxon>Metazoa</taxon>
        <taxon>Ecdysozoa</taxon>
        <taxon>Arthropoda</taxon>
        <taxon>Hexapoda</taxon>
        <taxon>Insecta</taxon>
        <taxon>Pterygota</taxon>
        <taxon>Neoptera</taxon>
        <taxon>Endopterygota</taxon>
        <taxon>Coleoptera</taxon>
        <taxon>Polyphaga</taxon>
        <taxon>Scarabaeiformia</taxon>
        <taxon>Scarabaeidae</taxon>
        <taxon>Rutelinae</taxon>
        <taxon>Popillia</taxon>
    </lineage>
</organism>
<feature type="region of interest" description="Disordered" evidence="1">
    <location>
        <begin position="134"/>
        <end position="164"/>
    </location>
</feature>
<feature type="region of interest" description="Disordered" evidence="1">
    <location>
        <begin position="342"/>
        <end position="362"/>
    </location>
</feature>
<dbReference type="InterPro" id="IPR031793">
    <property type="entry name" value="KICSTOR_ITFG2"/>
</dbReference>
<dbReference type="InterPro" id="IPR036322">
    <property type="entry name" value="WD40_repeat_dom_sf"/>
</dbReference>
<reference evidence="2 3" key="1">
    <citation type="journal article" date="2024" name="BMC Genomics">
        <title>De novo assembly and annotation of Popillia japonica's genome with initial clues to its potential as an invasive pest.</title>
        <authorList>
            <person name="Cucini C."/>
            <person name="Boschi S."/>
            <person name="Funari R."/>
            <person name="Cardaioli E."/>
            <person name="Iannotti N."/>
            <person name="Marturano G."/>
            <person name="Paoli F."/>
            <person name="Bruttini M."/>
            <person name="Carapelli A."/>
            <person name="Frati F."/>
            <person name="Nardi F."/>
        </authorList>
    </citation>
    <scope>NUCLEOTIDE SEQUENCE [LARGE SCALE GENOMIC DNA]</scope>
    <source>
        <strain evidence="2">DMR45628</strain>
    </source>
</reference>
<comment type="caution">
    <text evidence="2">The sequence shown here is derived from an EMBL/GenBank/DDBJ whole genome shotgun (WGS) entry which is preliminary data.</text>
</comment>
<dbReference type="GO" id="GO:0032006">
    <property type="term" value="P:regulation of TOR signaling"/>
    <property type="evidence" value="ECO:0007669"/>
    <property type="project" value="TreeGrafter"/>
</dbReference>
<accession>A0AAW1KKV5</accession>
<sequence>MRAISLINHLEFDFNGSVVRKGVTLGDVDNDGNYELVVGNENGDVVIFKALEKWQTITDLGFVSCVIVGDILNRNRNYLVIVTADGWVSCVIVGDILNRNRNYLVIVTADGWCYIYSAAQGDVLDSFDSRDFQSDKRSDQTDGQSASADTNNSPKSDSLLDDTTRESDKTFLRRIHVQRIPPNTKDILLGDIDGDGLVEMVVGLTDRVVRSYRWCDSDTIESSIGEERDENTSLGKLVALNKWECAQQIGSISLHHSLDGVPSLLVAQPGGTFMRIHHQSEEQQLPQTQDGASMGDSNRFYAVTSLPNENLTGFSVDYQFLGISRMRNPNISSEILGDVRTIPNLNNSTDSDRSDRNNGGKVRGNPYAIATLDGTIMLLQDEVILWAIAVDHQLFALTKLDVTGNGADEIVVCSWDGHTYILDQYKNTVRFQLDESVQVFETGYYTLIPGEKPVTCFVYITFRNKILLYFDIPLKRMVSKKFEPFLPKLSDVIEPEDDKVDKQQFLDNLDKDSKKDLVQYLLYGLNVD</sequence>
<name>A0AAW1KKV5_POPJA</name>
<keyword evidence="3" id="KW-1185">Reference proteome</keyword>
<keyword evidence="2" id="KW-0401">Integrin</keyword>
<dbReference type="PANTHER" id="PTHR16317">
    <property type="entry name" value="INTEGRIN ALPHA REPEAT DOMAIN-CONTAINING"/>
    <property type="match status" value="1"/>
</dbReference>
<evidence type="ECO:0000256" key="1">
    <source>
        <dbReference type="SAM" id="MobiDB-lite"/>
    </source>
</evidence>
<gene>
    <name evidence="2" type="ORF">QE152_g22223</name>
</gene>
<dbReference type="Proteomes" id="UP001458880">
    <property type="component" value="Unassembled WGS sequence"/>
</dbReference>
<dbReference type="EMBL" id="JASPKY010000213">
    <property type="protein sequence ID" value="KAK9720117.1"/>
    <property type="molecule type" value="Genomic_DNA"/>
</dbReference>
<protein>
    <submittedName>
        <fullName evidence="2">Integrin-alpha FG-GAP repeat-containing protein 2</fullName>
    </submittedName>
</protein>
<dbReference type="GO" id="GO:0007229">
    <property type="term" value="P:integrin-mediated signaling pathway"/>
    <property type="evidence" value="ECO:0007669"/>
    <property type="project" value="UniProtKB-KW"/>
</dbReference>
<dbReference type="AlphaFoldDB" id="A0AAW1KKV5"/>
<proteinExistence type="predicted"/>